<sequence length="88" mass="10138">MLPYYVERKENPFVRDGTIDIFADMSAAEIEEELVSHDFVGFPDFGYLLSMSCGYSFRPEALEKLKAELHRLEDKQKTLGTTTPEKIM</sequence>
<gene>
    <name evidence="1" type="ORF">Tsubulata_039312</name>
</gene>
<evidence type="ECO:0000313" key="1">
    <source>
        <dbReference type="EMBL" id="KAJ4824824.1"/>
    </source>
</evidence>
<reference evidence="1" key="2">
    <citation type="journal article" date="2023" name="Plants (Basel)">
        <title>Annotation of the Turnera subulata (Passifloraceae) Draft Genome Reveals the S-Locus Evolved after the Divergence of Turneroideae from Passifloroideae in a Stepwise Manner.</title>
        <authorList>
            <person name="Henning P.M."/>
            <person name="Roalson E.H."/>
            <person name="Mir W."/>
            <person name="McCubbin A.G."/>
            <person name="Shore J.S."/>
        </authorList>
    </citation>
    <scope>NUCLEOTIDE SEQUENCE</scope>
    <source>
        <strain evidence="1">F60SS</strain>
    </source>
</reference>
<protein>
    <submittedName>
        <fullName evidence="1">Uncharacterized protein</fullName>
    </submittedName>
</protein>
<proteinExistence type="predicted"/>
<evidence type="ECO:0000313" key="2">
    <source>
        <dbReference type="Proteomes" id="UP001141552"/>
    </source>
</evidence>
<keyword evidence="2" id="KW-1185">Reference proteome</keyword>
<accession>A0A9Q0F4K8</accession>
<dbReference type="AlphaFoldDB" id="A0A9Q0F4K8"/>
<dbReference type="Proteomes" id="UP001141552">
    <property type="component" value="Unassembled WGS sequence"/>
</dbReference>
<name>A0A9Q0F4K8_9ROSI</name>
<organism evidence="1 2">
    <name type="scientific">Turnera subulata</name>
    <dbReference type="NCBI Taxonomy" id="218843"/>
    <lineage>
        <taxon>Eukaryota</taxon>
        <taxon>Viridiplantae</taxon>
        <taxon>Streptophyta</taxon>
        <taxon>Embryophyta</taxon>
        <taxon>Tracheophyta</taxon>
        <taxon>Spermatophyta</taxon>
        <taxon>Magnoliopsida</taxon>
        <taxon>eudicotyledons</taxon>
        <taxon>Gunneridae</taxon>
        <taxon>Pentapetalae</taxon>
        <taxon>rosids</taxon>
        <taxon>fabids</taxon>
        <taxon>Malpighiales</taxon>
        <taxon>Passifloraceae</taxon>
        <taxon>Turnera</taxon>
    </lineage>
</organism>
<reference evidence="1" key="1">
    <citation type="submission" date="2022-02" db="EMBL/GenBank/DDBJ databases">
        <authorList>
            <person name="Henning P.M."/>
            <person name="McCubbin A.G."/>
            <person name="Shore J.S."/>
        </authorList>
    </citation>
    <scope>NUCLEOTIDE SEQUENCE</scope>
    <source>
        <strain evidence="1">F60SS</strain>
        <tissue evidence="1">Leaves</tissue>
    </source>
</reference>
<comment type="caution">
    <text evidence="1">The sequence shown here is derived from an EMBL/GenBank/DDBJ whole genome shotgun (WGS) entry which is preliminary data.</text>
</comment>
<dbReference type="EMBL" id="JAKUCV010007084">
    <property type="protein sequence ID" value="KAJ4824824.1"/>
    <property type="molecule type" value="Genomic_DNA"/>
</dbReference>